<name>A0A6L5JTS0_RHOTE</name>
<feature type="domain" description="AB hydrolase-1" evidence="1">
    <location>
        <begin position="31"/>
        <end position="262"/>
    </location>
</feature>
<dbReference type="Pfam" id="PF12697">
    <property type="entry name" value="Abhydrolase_6"/>
    <property type="match status" value="1"/>
</dbReference>
<dbReference type="InterPro" id="IPR000639">
    <property type="entry name" value="Epox_hydrolase-like"/>
</dbReference>
<dbReference type="OrthoDB" id="5297561at2"/>
<dbReference type="Proteomes" id="UP000480275">
    <property type="component" value="Unassembled WGS sequence"/>
</dbReference>
<dbReference type="AlphaFoldDB" id="A0A6L5JTS0"/>
<dbReference type="PRINTS" id="PR00412">
    <property type="entry name" value="EPOXHYDRLASE"/>
</dbReference>
<dbReference type="PANTHER" id="PTHR43194:SF5">
    <property type="entry name" value="PIMELOYL-[ACYL-CARRIER PROTEIN] METHYL ESTER ESTERASE"/>
    <property type="match status" value="1"/>
</dbReference>
<dbReference type="EMBL" id="WIXJ01000002">
    <property type="protein sequence ID" value="MQY50793.1"/>
    <property type="molecule type" value="Genomic_DNA"/>
</dbReference>
<sequence length="270" mass="27938">MNLLIANQTAYAYTGGVAAVATDADSARPAVVFIHGAGQDHSGWTLQSRWFAHHGFRVLVPDLPGHGRSAGTPLASIEEAADWIVALLDAANIQRAALVGHSMGSLIALDVAARAAPSRVSHLALLGCSVPMPVADGLLAAARDDEATAWQMINDWSHSPRGLLGGNTVPGVWLLGSNRQLMARQRPGVLLAGLDACRRYAPDAAALAQIDAAIHIVAGSADRMTPLRATLALQSLLPTAGLSTIAGAGHSLMAEAPDAVLDSLRGFLLP</sequence>
<reference evidence="2 3" key="1">
    <citation type="submission" date="2019-10" db="EMBL/GenBank/DDBJ databases">
        <title>Whole-genome sequence of the purple nonsulfur photosynthetic bacterium Rhodocyclus tenuis.</title>
        <authorList>
            <person name="Kyndt J.A."/>
            <person name="Meyer T.E."/>
        </authorList>
    </citation>
    <scope>NUCLEOTIDE SEQUENCE [LARGE SCALE GENOMIC DNA]</scope>
    <source>
        <strain evidence="2 3">DSM 110</strain>
    </source>
</reference>
<keyword evidence="2" id="KW-0378">Hydrolase</keyword>
<dbReference type="GO" id="GO:0016787">
    <property type="term" value="F:hydrolase activity"/>
    <property type="evidence" value="ECO:0007669"/>
    <property type="project" value="UniProtKB-KW"/>
</dbReference>
<dbReference type="Gene3D" id="3.40.50.1820">
    <property type="entry name" value="alpha/beta hydrolase"/>
    <property type="match status" value="1"/>
</dbReference>
<dbReference type="SUPFAM" id="SSF53474">
    <property type="entry name" value="alpha/beta-Hydrolases"/>
    <property type="match status" value="1"/>
</dbReference>
<comment type="caution">
    <text evidence="2">The sequence shown here is derived from an EMBL/GenBank/DDBJ whole genome shotgun (WGS) entry which is preliminary data.</text>
</comment>
<proteinExistence type="predicted"/>
<evidence type="ECO:0000313" key="2">
    <source>
        <dbReference type="EMBL" id="MQY50793.1"/>
    </source>
</evidence>
<organism evidence="2 3">
    <name type="scientific">Rhodocyclus tenuis</name>
    <name type="common">Rhodospirillum tenue</name>
    <dbReference type="NCBI Taxonomy" id="1066"/>
    <lineage>
        <taxon>Bacteria</taxon>
        <taxon>Pseudomonadati</taxon>
        <taxon>Pseudomonadota</taxon>
        <taxon>Betaproteobacteria</taxon>
        <taxon>Rhodocyclales</taxon>
        <taxon>Rhodocyclaceae</taxon>
        <taxon>Rhodocyclus</taxon>
    </lineage>
</organism>
<dbReference type="InterPro" id="IPR029058">
    <property type="entry name" value="AB_hydrolase_fold"/>
</dbReference>
<dbReference type="PRINTS" id="PR00111">
    <property type="entry name" value="ABHYDROLASE"/>
</dbReference>
<accession>A0A6L5JTS0</accession>
<protein>
    <submittedName>
        <fullName evidence="2">Alpha/beta fold hydrolase</fullName>
    </submittedName>
</protein>
<evidence type="ECO:0000259" key="1">
    <source>
        <dbReference type="Pfam" id="PF12697"/>
    </source>
</evidence>
<evidence type="ECO:0000313" key="3">
    <source>
        <dbReference type="Proteomes" id="UP000480275"/>
    </source>
</evidence>
<dbReference type="InterPro" id="IPR000073">
    <property type="entry name" value="AB_hydrolase_1"/>
</dbReference>
<gene>
    <name evidence="2" type="ORF">GHK24_03235</name>
</gene>
<dbReference type="PANTHER" id="PTHR43194">
    <property type="entry name" value="HYDROLASE ALPHA/BETA FOLD FAMILY"/>
    <property type="match status" value="1"/>
</dbReference>
<dbReference type="InterPro" id="IPR050228">
    <property type="entry name" value="Carboxylesterase_BioH"/>
</dbReference>